<evidence type="ECO:0000313" key="1">
    <source>
        <dbReference type="EMBL" id="TFK63930.1"/>
    </source>
</evidence>
<proteinExistence type="predicted"/>
<organism evidence="1 2">
    <name type="scientific">Pluteus cervinus</name>
    <dbReference type="NCBI Taxonomy" id="181527"/>
    <lineage>
        <taxon>Eukaryota</taxon>
        <taxon>Fungi</taxon>
        <taxon>Dikarya</taxon>
        <taxon>Basidiomycota</taxon>
        <taxon>Agaricomycotina</taxon>
        <taxon>Agaricomycetes</taxon>
        <taxon>Agaricomycetidae</taxon>
        <taxon>Agaricales</taxon>
        <taxon>Pluteineae</taxon>
        <taxon>Pluteaceae</taxon>
        <taxon>Pluteus</taxon>
    </lineage>
</organism>
<accession>A0ACD3AE65</accession>
<reference evidence="1 2" key="1">
    <citation type="journal article" date="2019" name="Nat. Ecol. Evol.">
        <title>Megaphylogeny resolves global patterns of mushroom evolution.</title>
        <authorList>
            <person name="Varga T."/>
            <person name="Krizsan K."/>
            <person name="Foldi C."/>
            <person name="Dima B."/>
            <person name="Sanchez-Garcia M."/>
            <person name="Sanchez-Ramirez S."/>
            <person name="Szollosi G.J."/>
            <person name="Szarkandi J.G."/>
            <person name="Papp V."/>
            <person name="Albert L."/>
            <person name="Andreopoulos W."/>
            <person name="Angelini C."/>
            <person name="Antonin V."/>
            <person name="Barry K.W."/>
            <person name="Bougher N.L."/>
            <person name="Buchanan P."/>
            <person name="Buyck B."/>
            <person name="Bense V."/>
            <person name="Catcheside P."/>
            <person name="Chovatia M."/>
            <person name="Cooper J."/>
            <person name="Damon W."/>
            <person name="Desjardin D."/>
            <person name="Finy P."/>
            <person name="Geml J."/>
            <person name="Haridas S."/>
            <person name="Hughes K."/>
            <person name="Justo A."/>
            <person name="Karasinski D."/>
            <person name="Kautmanova I."/>
            <person name="Kiss B."/>
            <person name="Kocsube S."/>
            <person name="Kotiranta H."/>
            <person name="LaButti K.M."/>
            <person name="Lechner B.E."/>
            <person name="Liimatainen K."/>
            <person name="Lipzen A."/>
            <person name="Lukacs Z."/>
            <person name="Mihaltcheva S."/>
            <person name="Morgado L.N."/>
            <person name="Niskanen T."/>
            <person name="Noordeloos M.E."/>
            <person name="Ohm R.A."/>
            <person name="Ortiz-Santana B."/>
            <person name="Ovrebo C."/>
            <person name="Racz N."/>
            <person name="Riley R."/>
            <person name="Savchenko A."/>
            <person name="Shiryaev A."/>
            <person name="Soop K."/>
            <person name="Spirin V."/>
            <person name="Szebenyi C."/>
            <person name="Tomsovsky M."/>
            <person name="Tulloss R.E."/>
            <person name="Uehling J."/>
            <person name="Grigoriev I.V."/>
            <person name="Vagvolgyi C."/>
            <person name="Papp T."/>
            <person name="Martin F.M."/>
            <person name="Miettinen O."/>
            <person name="Hibbett D.S."/>
            <person name="Nagy L.G."/>
        </authorList>
    </citation>
    <scope>NUCLEOTIDE SEQUENCE [LARGE SCALE GENOMIC DNA]</scope>
    <source>
        <strain evidence="1 2">NL-1719</strain>
    </source>
</reference>
<dbReference type="EMBL" id="ML208497">
    <property type="protein sequence ID" value="TFK63930.1"/>
    <property type="molecule type" value="Genomic_DNA"/>
</dbReference>
<gene>
    <name evidence="1" type="ORF">BDN72DRAFT_901985</name>
</gene>
<evidence type="ECO:0000313" key="2">
    <source>
        <dbReference type="Proteomes" id="UP000308600"/>
    </source>
</evidence>
<sequence>MNQSHVPLATPSCSEARLSPPAAIWPVTYTPILANGTTSVPPGANSTMGQGISLCARFRRLRTLNPLASTTITRSRTVCFFPSPKLLSPRLHTSPAPPQAGRRRRRLNPRTRPSTINSQTPPPPRLSVHAANTEPIPPRQLSRLSYDLKINPKPHHSYT</sequence>
<protein>
    <submittedName>
        <fullName evidence="1">Uncharacterized protein</fullName>
    </submittedName>
</protein>
<dbReference type="Proteomes" id="UP000308600">
    <property type="component" value="Unassembled WGS sequence"/>
</dbReference>
<name>A0ACD3AE65_9AGAR</name>
<keyword evidence="2" id="KW-1185">Reference proteome</keyword>